<dbReference type="Proteomes" id="UP000621492">
    <property type="component" value="Unassembled WGS sequence"/>
</dbReference>
<proteinExistence type="predicted"/>
<dbReference type="InterPro" id="IPR009660">
    <property type="entry name" value="Phage_A500_Gp15"/>
</dbReference>
<dbReference type="RefSeq" id="WP_188724511.1">
    <property type="nucleotide sequence ID" value="NZ_BMJD01000001.1"/>
</dbReference>
<name>A0A9W5TTV0_9BACI</name>
<keyword evidence="2" id="KW-1185">Reference proteome</keyword>
<evidence type="ECO:0000313" key="1">
    <source>
        <dbReference type="EMBL" id="GGB26867.1"/>
    </source>
</evidence>
<reference evidence="1" key="2">
    <citation type="submission" date="2020-09" db="EMBL/GenBank/DDBJ databases">
        <authorList>
            <person name="Sun Q."/>
            <person name="Zhou Y."/>
        </authorList>
    </citation>
    <scope>NUCLEOTIDE SEQUENCE</scope>
    <source>
        <strain evidence="1">CGMCC 1.15454</strain>
    </source>
</reference>
<sequence>MRLNDPLVTSFAFEGKEYAIDLSFDNVLDVFDYLNDKTLRDYEKAEICLALLLGDQSFDKAITIDLWNHVYESFIHIESKQPIEYDRKGNPMPVKEDENKNFIDLDKDAEYIFASFQQAYGMNLYREQRKLHWHEFQSLLNGLPSDTIMQRIIQIRMWKPSKGESTEYKQSMRDLQKIYALDDEEPEEVD</sequence>
<comment type="caution">
    <text evidence="1">The sequence shown here is derived from an EMBL/GenBank/DDBJ whole genome shotgun (WGS) entry which is preliminary data.</text>
</comment>
<reference evidence="1" key="1">
    <citation type="journal article" date="2014" name="Int. J. Syst. Evol. Microbiol.">
        <title>Complete genome sequence of Corynebacterium casei LMG S-19264T (=DSM 44701T), isolated from a smear-ripened cheese.</title>
        <authorList>
            <consortium name="US DOE Joint Genome Institute (JGI-PGF)"/>
            <person name="Walter F."/>
            <person name="Albersmeier A."/>
            <person name="Kalinowski J."/>
            <person name="Ruckert C."/>
        </authorList>
    </citation>
    <scope>NUCLEOTIDE SEQUENCE</scope>
    <source>
        <strain evidence="1">CGMCC 1.15454</strain>
    </source>
</reference>
<evidence type="ECO:0008006" key="3">
    <source>
        <dbReference type="Google" id="ProtNLM"/>
    </source>
</evidence>
<dbReference type="AlphaFoldDB" id="A0A9W5TTV0"/>
<gene>
    <name evidence="1" type="ORF">GCM10011409_00220</name>
</gene>
<dbReference type="Pfam" id="PF06854">
    <property type="entry name" value="Phage_Gp15"/>
    <property type="match status" value="1"/>
</dbReference>
<organism evidence="1 2">
    <name type="scientific">Lentibacillus populi</name>
    <dbReference type="NCBI Taxonomy" id="1827502"/>
    <lineage>
        <taxon>Bacteria</taxon>
        <taxon>Bacillati</taxon>
        <taxon>Bacillota</taxon>
        <taxon>Bacilli</taxon>
        <taxon>Bacillales</taxon>
        <taxon>Bacillaceae</taxon>
        <taxon>Lentibacillus</taxon>
    </lineage>
</organism>
<accession>A0A9W5TTV0</accession>
<evidence type="ECO:0000313" key="2">
    <source>
        <dbReference type="Proteomes" id="UP000621492"/>
    </source>
</evidence>
<protein>
    <recommendedName>
        <fullName evidence="3">Bacteriophage Gp15 protein</fullName>
    </recommendedName>
</protein>
<dbReference type="EMBL" id="BMJD01000001">
    <property type="protein sequence ID" value="GGB26867.1"/>
    <property type="molecule type" value="Genomic_DNA"/>
</dbReference>